<gene>
    <name evidence="1" type="ORF">BKM03_22655</name>
</gene>
<accession>A0AAD0E0J9</accession>
<protein>
    <submittedName>
        <fullName evidence="1">Uncharacterized protein</fullName>
    </submittedName>
</protein>
<evidence type="ECO:0000313" key="2">
    <source>
        <dbReference type="Proteomes" id="UP000236903"/>
    </source>
</evidence>
<sequence length="137" mass="14613">MCGRDDASLVCELPGTGSKTSRLGASDTTKVAGFGSASQPIADKSAPLGQKRVACADRATLHLSANCREPAAKPAASVHQIQPGWLVFGSLRSPSRTSPLPRPSGRSALRVRTGRRFLCPRTAGNRQQNRCIRCEER</sequence>
<reference evidence="1 2" key="1">
    <citation type="submission" date="2018-02" db="EMBL/GenBank/DDBJ databases">
        <title>Comparative genomics of Pseudomonas syringae.</title>
        <authorList>
            <person name="Hulin M.T."/>
        </authorList>
    </citation>
    <scope>NUCLEOTIDE SEQUENCE [LARGE SCALE GENOMIC DNA]</scope>
    <source>
        <strain evidence="1 2">R2leaf</strain>
    </source>
</reference>
<proteinExistence type="predicted"/>
<evidence type="ECO:0000313" key="1">
    <source>
        <dbReference type="EMBL" id="AVB21692.1"/>
    </source>
</evidence>
<organism evidence="1 2">
    <name type="scientific">Pseudomonas avellanae</name>
    <dbReference type="NCBI Taxonomy" id="46257"/>
    <lineage>
        <taxon>Bacteria</taxon>
        <taxon>Pseudomonadati</taxon>
        <taxon>Pseudomonadota</taxon>
        <taxon>Gammaproteobacteria</taxon>
        <taxon>Pseudomonadales</taxon>
        <taxon>Pseudomonadaceae</taxon>
        <taxon>Pseudomonas</taxon>
    </lineage>
</organism>
<dbReference type="AlphaFoldDB" id="A0AAD0E0J9"/>
<dbReference type="KEGG" id="pavl:BKM03_22655"/>
<name>A0AAD0E0J9_9PSED</name>
<dbReference type="Proteomes" id="UP000236903">
    <property type="component" value="Chromosome"/>
</dbReference>
<dbReference type="EMBL" id="CP026562">
    <property type="protein sequence ID" value="AVB21692.1"/>
    <property type="molecule type" value="Genomic_DNA"/>
</dbReference>